<dbReference type="EMBL" id="CAJNOK010006098">
    <property type="protein sequence ID" value="CAF0993408.1"/>
    <property type="molecule type" value="Genomic_DNA"/>
</dbReference>
<dbReference type="AlphaFoldDB" id="A0A8S2ING4"/>
<reference evidence="2" key="1">
    <citation type="submission" date="2021-02" db="EMBL/GenBank/DDBJ databases">
        <authorList>
            <person name="Nowell W R."/>
        </authorList>
    </citation>
    <scope>NUCLEOTIDE SEQUENCE</scope>
</reference>
<sequence>MGRGEPLATLTFAFAGDEPHTSYLDDISVQSTVTATEISDSSCGANGYGQITSSGCKTGSSCYTDRCHVPNFDYLTQTFATVPARHGQLFVAPSRLQLQSITNECEFPL</sequence>
<accession>A0A8S2ING4</accession>
<proteinExistence type="predicted"/>
<gene>
    <name evidence="1" type="ORF">OVA965_LOCUS14189</name>
    <name evidence="2" type="ORF">TMI583_LOCUS14192</name>
</gene>
<organism evidence="2 3">
    <name type="scientific">Didymodactylos carnosus</name>
    <dbReference type="NCBI Taxonomy" id="1234261"/>
    <lineage>
        <taxon>Eukaryota</taxon>
        <taxon>Metazoa</taxon>
        <taxon>Spiralia</taxon>
        <taxon>Gnathifera</taxon>
        <taxon>Rotifera</taxon>
        <taxon>Eurotatoria</taxon>
        <taxon>Bdelloidea</taxon>
        <taxon>Philodinida</taxon>
        <taxon>Philodinidae</taxon>
        <taxon>Didymodactylos</taxon>
    </lineage>
</organism>
<dbReference type="EMBL" id="CAJOBA010006105">
    <property type="protein sequence ID" value="CAF3763289.1"/>
    <property type="molecule type" value="Genomic_DNA"/>
</dbReference>
<evidence type="ECO:0000313" key="2">
    <source>
        <dbReference type="EMBL" id="CAF3763289.1"/>
    </source>
</evidence>
<dbReference type="Proteomes" id="UP000682733">
    <property type="component" value="Unassembled WGS sequence"/>
</dbReference>
<comment type="caution">
    <text evidence="2">The sequence shown here is derived from an EMBL/GenBank/DDBJ whole genome shotgun (WGS) entry which is preliminary data.</text>
</comment>
<name>A0A8S2ING4_9BILA</name>
<evidence type="ECO:0000313" key="3">
    <source>
        <dbReference type="Proteomes" id="UP000682733"/>
    </source>
</evidence>
<evidence type="ECO:0000313" key="1">
    <source>
        <dbReference type="EMBL" id="CAF0993408.1"/>
    </source>
</evidence>
<dbReference type="Proteomes" id="UP000677228">
    <property type="component" value="Unassembled WGS sequence"/>
</dbReference>
<protein>
    <submittedName>
        <fullName evidence="2">Uncharacterized protein</fullName>
    </submittedName>
</protein>